<sequence length="175" mass="19637">MEFVAYHAHMRPIAFYSHVILAPIALALVPFQLWEGLRQRRPHIHRLMGRLYGLAILIAGLGGLWLAITTMAGPVAGFGFGTLAVLWLAVTGWGISLAMRGDRVAHRRWMIRSIALTLAAVTLRIQIPVSMMLDIPFDTAYPVIAWLCWVPNLVVAEMIVRWPRRPLVRLRAAAQ</sequence>
<feature type="transmembrane region" description="Helical" evidence="1">
    <location>
        <begin position="13"/>
        <end position="31"/>
    </location>
</feature>
<dbReference type="EMBL" id="CP080590">
    <property type="protein sequence ID" value="QYO78943.1"/>
    <property type="molecule type" value="Genomic_DNA"/>
</dbReference>
<organism evidence="2 3">
    <name type="scientific">Devosia salina</name>
    <dbReference type="NCBI Taxonomy" id="2860336"/>
    <lineage>
        <taxon>Bacteria</taxon>
        <taxon>Pseudomonadati</taxon>
        <taxon>Pseudomonadota</taxon>
        <taxon>Alphaproteobacteria</taxon>
        <taxon>Hyphomicrobiales</taxon>
        <taxon>Devosiaceae</taxon>
        <taxon>Devosia</taxon>
    </lineage>
</organism>
<feature type="transmembrane region" description="Helical" evidence="1">
    <location>
        <begin position="51"/>
        <end position="72"/>
    </location>
</feature>
<feature type="transmembrane region" description="Helical" evidence="1">
    <location>
        <begin position="78"/>
        <end position="97"/>
    </location>
</feature>
<evidence type="ECO:0000256" key="1">
    <source>
        <dbReference type="SAM" id="Phobius"/>
    </source>
</evidence>
<protein>
    <submittedName>
        <fullName evidence="2">DUF2306 domain-containing protein</fullName>
    </submittedName>
</protein>
<evidence type="ECO:0000313" key="2">
    <source>
        <dbReference type="EMBL" id="QYO78943.1"/>
    </source>
</evidence>
<feature type="transmembrane region" description="Helical" evidence="1">
    <location>
        <begin position="109"/>
        <end position="127"/>
    </location>
</feature>
<evidence type="ECO:0000313" key="3">
    <source>
        <dbReference type="Proteomes" id="UP000825799"/>
    </source>
</evidence>
<gene>
    <name evidence="2" type="ORF">K1X15_01810</name>
</gene>
<keyword evidence="3" id="KW-1185">Reference proteome</keyword>
<keyword evidence="1" id="KW-0812">Transmembrane</keyword>
<keyword evidence="1" id="KW-1133">Transmembrane helix</keyword>
<proteinExistence type="predicted"/>
<feature type="transmembrane region" description="Helical" evidence="1">
    <location>
        <begin position="139"/>
        <end position="160"/>
    </location>
</feature>
<reference evidence="2 3" key="1">
    <citation type="submission" date="2021-08" db="EMBL/GenBank/DDBJ databases">
        <title>Devosia salina sp. nov., isolated from the South China Sea sediment.</title>
        <authorList>
            <person name="Zhou Z."/>
        </authorList>
    </citation>
    <scope>NUCLEOTIDE SEQUENCE [LARGE SCALE GENOMIC DNA]</scope>
    <source>
        <strain evidence="2 3">SCS-3</strain>
    </source>
</reference>
<dbReference type="Proteomes" id="UP000825799">
    <property type="component" value="Chromosome"/>
</dbReference>
<dbReference type="InterPro" id="IPR018750">
    <property type="entry name" value="DUF2306_membrane"/>
</dbReference>
<accession>A0ABX8WJG5</accession>
<name>A0ABX8WJG5_9HYPH</name>
<keyword evidence="1" id="KW-0472">Membrane</keyword>
<dbReference type="Pfam" id="PF10067">
    <property type="entry name" value="DUF2306"/>
    <property type="match status" value="1"/>
</dbReference>